<dbReference type="InterPro" id="IPR029069">
    <property type="entry name" value="HotDog_dom_sf"/>
</dbReference>
<dbReference type="EMBL" id="JBICYV010000029">
    <property type="protein sequence ID" value="MFG3016404.1"/>
    <property type="molecule type" value="Genomic_DNA"/>
</dbReference>
<dbReference type="InterPro" id="IPR049449">
    <property type="entry name" value="TesB_ACOT8-like_N"/>
</dbReference>
<accession>A0ABW7BH30</accession>
<dbReference type="Proteomes" id="UP001604267">
    <property type="component" value="Unassembled WGS sequence"/>
</dbReference>
<dbReference type="InterPro" id="IPR049450">
    <property type="entry name" value="ACOT8-like_C"/>
</dbReference>
<evidence type="ECO:0000259" key="2">
    <source>
        <dbReference type="Pfam" id="PF20789"/>
    </source>
</evidence>
<feature type="domain" description="Acyl-CoA thioesterase-like C-terminal" evidence="2">
    <location>
        <begin position="120"/>
        <end position="254"/>
    </location>
</feature>
<evidence type="ECO:0000313" key="3">
    <source>
        <dbReference type="EMBL" id="MFG3016404.1"/>
    </source>
</evidence>
<dbReference type="RefSeq" id="WP_388313490.1">
    <property type="nucleotide sequence ID" value="NZ_JBIBCC010000001.1"/>
</dbReference>
<feature type="domain" description="Acyl-CoA thioesterase-like N-terminal HotDog" evidence="1">
    <location>
        <begin position="21"/>
        <end position="102"/>
    </location>
</feature>
<dbReference type="Gene3D" id="2.40.160.210">
    <property type="entry name" value="Acyl-CoA thioesterase, double hotdog domain"/>
    <property type="match status" value="1"/>
</dbReference>
<sequence>MAAETAFAVTPSDSAFRGTVDDEWMFAGRVFGGCVAAFASEVARAAAPPLVLASLQGSYPRAAVPGPIEGRVETVRAGRSSRLLRIDLFQRDERVFTADAWMLDSGLVPADQAVSGAQPPESAPVVTWLEAEVPFFKNLEVRAVDYPLTPAGLGDGVPRCEVWVRGRADLIGEGTHGAAVDLLLFDSFLLECVFRSEGVGTVQPITLDLGVRWTRHVPVQAWRRLTTEAAVTEGIALADGTTRAADGTLLATATTLGRLLRRPDDEPRK</sequence>
<dbReference type="Pfam" id="PF13622">
    <property type="entry name" value="4HBT_3"/>
    <property type="match status" value="1"/>
</dbReference>
<keyword evidence="4" id="KW-1185">Reference proteome</keyword>
<dbReference type="SUPFAM" id="SSF54637">
    <property type="entry name" value="Thioesterase/thiol ester dehydrase-isomerase"/>
    <property type="match status" value="2"/>
</dbReference>
<reference evidence="3 4" key="1">
    <citation type="submission" date="2024-10" db="EMBL/GenBank/DDBJ databases">
        <title>The Natural Products Discovery Center: Release of the First 8490 Sequenced Strains for Exploring Actinobacteria Biosynthetic Diversity.</title>
        <authorList>
            <person name="Kalkreuter E."/>
            <person name="Kautsar S.A."/>
            <person name="Yang D."/>
            <person name="Bader C.D."/>
            <person name="Teijaro C.N."/>
            <person name="Fluegel L."/>
            <person name="Davis C.M."/>
            <person name="Simpson J.R."/>
            <person name="Lauterbach L."/>
            <person name="Steele A.D."/>
            <person name="Gui C."/>
            <person name="Meng S."/>
            <person name="Li G."/>
            <person name="Viehrig K."/>
            <person name="Ye F."/>
            <person name="Su P."/>
            <person name="Kiefer A.F."/>
            <person name="Nichols A."/>
            <person name="Cepeda A.J."/>
            <person name="Yan W."/>
            <person name="Fan B."/>
            <person name="Jiang Y."/>
            <person name="Adhikari A."/>
            <person name="Zheng C.-J."/>
            <person name="Schuster L."/>
            <person name="Cowan T.M."/>
            <person name="Smanski M.J."/>
            <person name="Chevrette M.G."/>
            <person name="De Carvalho L.P.S."/>
            <person name="Shen B."/>
        </authorList>
    </citation>
    <scope>NUCLEOTIDE SEQUENCE [LARGE SCALE GENOMIC DNA]</scope>
    <source>
        <strain evidence="3 4">NPDC048320</strain>
    </source>
</reference>
<gene>
    <name evidence="3" type="ORF">ACGFZB_39375</name>
</gene>
<proteinExistence type="predicted"/>
<dbReference type="InterPro" id="IPR042171">
    <property type="entry name" value="Acyl-CoA_hotdog"/>
</dbReference>
<organism evidence="3 4">
    <name type="scientific">Streptomyces cinerochromogenes</name>
    <dbReference type="NCBI Taxonomy" id="66422"/>
    <lineage>
        <taxon>Bacteria</taxon>
        <taxon>Bacillati</taxon>
        <taxon>Actinomycetota</taxon>
        <taxon>Actinomycetes</taxon>
        <taxon>Kitasatosporales</taxon>
        <taxon>Streptomycetaceae</taxon>
        <taxon>Streptomyces</taxon>
    </lineage>
</organism>
<name>A0ABW7BH30_9ACTN</name>
<evidence type="ECO:0000259" key="1">
    <source>
        <dbReference type="Pfam" id="PF13622"/>
    </source>
</evidence>
<comment type="caution">
    <text evidence="3">The sequence shown here is derived from an EMBL/GenBank/DDBJ whole genome shotgun (WGS) entry which is preliminary data.</text>
</comment>
<protein>
    <submittedName>
        <fullName evidence="3">Thioesterase family protein</fullName>
    </submittedName>
</protein>
<evidence type="ECO:0000313" key="4">
    <source>
        <dbReference type="Proteomes" id="UP001604267"/>
    </source>
</evidence>
<dbReference type="Pfam" id="PF20789">
    <property type="entry name" value="4HBT_3C"/>
    <property type="match status" value="1"/>
</dbReference>